<reference evidence="1 2" key="1">
    <citation type="submission" date="2016-10" db="EMBL/GenBank/DDBJ databases">
        <authorList>
            <person name="de Groot N.N."/>
        </authorList>
    </citation>
    <scope>NUCLEOTIDE SEQUENCE [LARGE SCALE GENOMIC DNA]</scope>
    <source>
        <strain evidence="1 2">KHGC13</strain>
    </source>
</reference>
<dbReference type="Proteomes" id="UP000198817">
    <property type="component" value="Unassembled WGS sequence"/>
</dbReference>
<dbReference type="OrthoDB" id="5292888at2"/>
<organism evidence="1 2">
    <name type="scientific">Eubacterium pyruvativorans</name>
    <dbReference type="NCBI Taxonomy" id="155865"/>
    <lineage>
        <taxon>Bacteria</taxon>
        <taxon>Bacillati</taxon>
        <taxon>Bacillota</taxon>
        <taxon>Clostridia</taxon>
        <taxon>Eubacteriales</taxon>
        <taxon>Eubacteriaceae</taxon>
        <taxon>Eubacterium</taxon>
    </lineage>
</organism>
<evidence type="ECO:0000313" key="1">
    <source>
        <dbReference type="EMBL" id="SFU42324.1"/>
    </source>
</evidence>
<dbReference type="AlphaFoldDB" id="A0A1I7G1K4"/>
<sequence>MTDYVHTELLGFYVRSFDALTTRELYEMLRARADVFVGEQKILFPDTDGIDYNSLHVFSVVRM</sequence>
<evidence type="ECO:0000313" key="2">
    <source>
        <dbReference type="Proteomes" id="UP000198817"/>
    </source>
</evidence>
<protein>
    <submittedName>
        <fullName evidence="1">ElaA protein</fullName>
    </submittedName>
</protein>
<gene>
    <name evidence="1" type="ORF">SAMN05216508_10493</name>
</gene>
<dbReference type="EMBL" id="FPBT01000004">
    <property type="protein sequence ID" value="SFU42324.1"/>
    <property type="molecule type" value="Genomic_DNA"/>
</dbReference>
<dbReference type="SUPFAM" id="SSF55729">
    <property type="entry name" value="Acyl-CoA N-acyltransferases (Nat)"/>
    <property type="match status" value="1"/>
</dbReference>
<dbReference type="RefSeq" id="WP_090470365.1">
    <property type="nucleotide sequence ID" value="NZ_FOWF01000004.1"/>
</dbReference>
<dbReference type="InterPro" id="IPR016181">
    <property type="entry name" value="Acyl_CoA_acyltransferase"/>
</dbReference>
<accession>A0A1I7G1K4</accession>
<keyword evidence="2" id="KW-1185">Reference proteome</keyword>
<name>A0A1I7G1K4_9FIRM</name>
<dbReference type="STRING" id="155865.SAMN05216515_10438"/>
<proteinExistence type="predicted"/>
<dbReference type="Gene3D" id="3.40.630.30">
    <property type="match status" value="1"/>
</dbReference>